<accession>A0A1H7FYX0</accession>
<evidence type="ECO:0000313" key="1">
    <source>
        <dbReference type="EMBL" id="SEK31139.1"/>
    </source>
</evidence>
<dbReference type="RefSeq" id="WP_139204630.1">
    <property type="nucleotide sequence ID" value="NZ_FNZQ01000001.1"/>
</dbReference>
<organism evidence="1 2">
    <name type="scientific">Jannaschia helgolandensis</name>
    <dbReference type="NCBI Taxonomy" id="188906"/>
    <lineage>
        <taxon>Bacteria</taxon>
        <taxon>Pseudomonadati</taxon>
        <taxon>Pseudomonadota</taxon>
        <taxon>Alphaproteobacteria</taxon>
        <taxon>Rhodobacterales</taxon>
        <taxon>Roseobacteraceae</taxon>
        <taxon>Jannaschia</taxon>
    </lineage>
</organism>
<dbReference type="OrthoDB" id="7665018at2"/>
<sequence>MVSDYPNWREDAAQFLAENLPKASDRPGWHDMASTAYQIGCMALVKLGFADATDWGAIPKNPPEQPATMPRWDDICISILWLANQQNKLSFRLPDGSLPPTRIGNGFVIAMKDPPPPPTPNIAARFGLGCALCEPDFLQMLERLGLISDGSWTKEAEFILWRTSPKNWTLEFLSDERFLEAVQKAVATIPDHIAAEILELIVINDNHIDELIIWHEEKIAEGRDKYGPKARLGEVPSRKYAQRSLEFSRRNALDWLFFRHWRIDDGWLSEKGAESAIEVFHDRLAISMRKSVLKQLHPAKSQYFE</sequence>
<keyword evidence="2" id="KW-1185">Reference proteome</keyword>
<evidence type="ECO:0000313" key="2">
    <source>
        <dbReference type="Proteomes" id="UP000199283"/>
    </source>
</evidence>
<dbReference type="EMBL" id="FNZQ01000001">
    <property type="protein sequence ID" value="SEK31139.1"/>
    <property type="molecule type" value="Genomic_DNA"/>
</dbReference>
<reference evidence="1 2" key="1">
    <citation type="submission" date="2016-10" db="EMBL/GenBank/DDBJ databases">
        <authorList>
            <person name="de Groot N.N."/>
        </authorList>
    </citation>
    <scope>NUCLEOTIDE SEQUENCE [LARGE SCALE GENOMIC DNA]</scope>
    <source>
        <strain evidence="1 2">DSM 14858</strain>
    </source>
</reference>
<dbReference type="AlphaFoldDB" id="A0A1H7FYX0"/>
<dbReference type="Proteomes" id="UP000199283">
    <property type="component" value="Unassembled WGS sequence"/>
</dbReference>
<protein>
    <recommendedName>
        <fullName evidence="3">Pellino</fullName>
    </recommendedName>
</protein>
<evidence type="ECO:0008006" key="3">
    <source>
        <dbReference type="Google" id="ProtNLM"/>
    </source>
</evidence>
<gene>
    <name evidence="1" type="ORF">SAMN04488526_0258</name>
</gene>
<proteinExistence type="predicted"/>
<name>A0A1H7FYX0_9RHOB</name>